<proteinExistence type="predicted"/>
<reference evidence="3" key="1">
    <citation type="journal article" date="2015" name="Proc. Natl. Acad. Sci. U.S.A.">
        <title>Genome sequencing of adzuki bean (Vigna angularis) provides insight into high starch and low fat accumulation and domestication.</title>
        <authorList>
            <person name="Yang K."/>
            <person name="Tian Z."/>
            <person name="Chen C."/>
            <person name="Luo L."/>
            <person name="Zhao B."/>
            <person name="Wang Z."/>
            <person name="Yu L."/>
            <person name="Li Y."/>
            <person name="Sun Y."/>
            <person name="Li W."/>
            <person name="Chen Y."/>
            <person name="Li Y."/>
            <person name="Zhang Y."/>
            <person name="Ai D."/>
            <person name="Zhao J."/>
            <person name="Shang C."/>
            <person name="Ma Y."/>
            <person name="Wu B."/>
            <person name="Wang M."/>
            <person name="Gao L."/>
            <person name="Sun D."/>
            <person name="Zhang P."/>
            <person name="Guo F."/>
            <person name="Wang W."/>
            <person name="Li Y."/>
            <person name="Wang J."/>
            <person name="Varshney R.K."/>
            <person name="Wang J."/>
            <person name="Ling H.Q."/>
            <person name="Wan P."/>
        </authorList>
    </citation>
    <scope>NUCLEOTIDE SEQUENCE</scope>
    <source>
        <strain evidence="3">cv. Jingnong 6</strain>
    </source>
</reference>
<protein>
    <recommendedName>
        <fullName evidence="1">Centromere/kinetochore protein zw10 N-terminal domain-containing protein</fullName>
    </recommendedName>
</protein>
<dbReference type="PANTHER" id="PTHR12205:SF0">
    <property type="entry name" value="CENTROMERE_KINETOCHORE PROTEIN ZW10 HOMOLOG"/>
    <property type="match status" value="1"/>
</dbReference>
<dbReference type="Proteomes" id="UP000053144">
    <property type="component" value="Chromosome 7"/>
</dbReference>
<accession>A0A0L9V1R3</accession>
<dbReference type="STRING" id="3914.A0A0L9V1R3"/>
<dbReference type="GO" id="GO:0005634">
    <property type="term" value="C:nucleus"/>
    <property type="evidence" value="ECO:0007669"/>
    <property type="project" value="InterPro"/>
</dbReference>
<evidence type="ECO:0000313" key="2">
    <source>
        <dbReference type="EMBL" id="KOM48699.1"/>
    </source>
</evidence>
<sequence length="178" mass="20362">MMATFATELVVTITTKDMNMCFITVLLLQRLESQSLQIRSQVQSYLVSHREDFTRLFSLCNDAVSQTREVSDDVAAIIRLLSDRPTDVEVREVVSEMKVKKEELKVKELLGLVGTVVGLNKRLESVKESLRSGRFEFAVQGLKELKVSLRIDEKDDREPLVNWLISDDEKEELNFAPN</sequence>
<dbReference type="GO" id="GO:0007094">
    <property type="term" value="P:mitotic spindle assembly checkpoint signaling"/>
    <property type="evidence" value="ECO:0007669"/>
    <property type="project" value="TreeGrafter"/>
</dbReference>
<dbReference type="Gramene" id="KOM48699">
    <property type="protein sequence ID" value="KOM48699"/>
    <property type="gene ID" value="LR48_Vigan07g240300"/>
</dbReference>
<dbReference type="AlphaFoldDB" id="A0A0L9V1R3"/>
<feature type="domain" description="Centromere/kinetochore protein zw10 N-terminal" evidence="1">
    <location>
        <begin position="31"/>
        <end position="110"/>
    </location>
</feature>
<evidence type="ECO:0000313" key="3">
    <source>
        <dbReference type="Proteomes" id="UP000053144"/>
    </source>
</evidence>
<dbReference type="GO" id="GO:0005737">
    <property type="term" value="C:cytoplasm"/>
    <property type="evidence" value="ECO:0007669"/>
    <property type="project" value="GOC"/>
</dbReference>
<dbReference type="PANTHER" id="PTHR12205">
    <property type="entry name" value="CENTROMERE/KINETOCHORE PROTEIN ZW10"/>
    <property type="match status" value="1"/>
</dbReference>
<gene>
    <name evidence="2" type="ORF">LR48_Vigan07g240300</name>
</gene>
<dbReference type="EMBL" id="CM003377">
    <property type="protein sequence ID" value="KOM48699.1"/>
    <property type="molecule type" value="Genomic_DNA"/>
</dbReference>
<dbReference type="Pfam" id="PF06248">
    <property type="entry name" value="Zw10_N"/>
    <property type="match status" value="1"/>
</dbReference>
<organism evidence="2 3">
    <name type="scientific">Phaseolus angularis</name>
    <name type="common">Azuki bean</name>
    <name type="synonym">Vigna angularis</name>
    <dbReference type="NCBI Taxonomy" id="3914"/>
    <lineage>
        <taxon>Eukaryota</taxon>
        <taxon>Viridiplantae</taxon>
        <taxon>Streptophyta</taxon>
        <taxon>Embryophyta</taxon>
        <taxon>Tracheophyta</taxon>
        <taxon>Spermatophyta</taxon>
        <taxon>Magnoliopsida</taxon>
        <taxon>eudicotyledons</taxon>
        <taxon>Gunneridae</taxon>
        <taxon>Pentapetalae</taxon>
        <taxon>rosids</taxon>
        <taxon>fabids</taxon>
        <taxon>Fabales</taxon>
        <taxon>Fabaceae</taxon>
        <taxon>Papilionoideae</taxon>
        <taxon>50 kb inversion clade</taxon>
        <taxon>NPAAA clade</taxon>
        <taxon>indigoferoid/millettioid clade</taxon>
        <taxon>Phaseoleae</taxon>
        <taxon>Vigna</taxon>
    </lineage>
</organism>
<dbReference type="GO" id="GO:1990423">
    <property type="term" value="C:RZZ complex"/>
    <property type="evidence" value="ECO:0007669"/>
    <property type="project" value="TreeGrafter"/>
</dbReference>
<dbReference type="GO" id="GO:0006888">
    <property type="term" value="P:endoplasmic reticulum to Golgi vesicle-mediated transport"/>
    <property type="evidence" value="ECO:0007669"/>
    <property type="project" value="TreeGrafter"/>
</dbReference>
<dbReference type="InterPro" id="IPR009361">
    <property type="entry name" value="Zw10_N"/>
</dbReference>
<evidence type="ECO:0000259" key="1">
    <source>
        <dbReference type="Pfam" id="PF06248"/>
    </source>
</evidence>
<name>A0A0L9V1R3_PHAAN</name>